<evidence type="ECO:0000256" key="3">
    <source>
        <dbReference type="ARBA" id="ARBA00023163"/>
    </source>
</evidence>
<proteinExistence type="predicted"/>
<dbReference type="InterPro" id="IPR001789">
    <property type="entry name" value="Sig_transdc_resp-reg_receiver"/>
</dbReference>
<dbReference type="GO" id="GO:0006355">
    <property type="term" value="P:regulation of DNA-templated transcription"/>
    <property type="evidence" value="ECO:0007669"/>
    <property type="project" value="InterPro"/>
</dbReference>
<dbReference type="RefSeq" id="WP_093839228.1">
    <property type="nucleotide sequence ID" value="NZ_FOLM01000007.1"/>
</dbReference>
<dbReference type="PRINTS" id="PR00038">
    <property type="entry name" value="HTHLUXR"/>
</dbReference>
<dbReference type="SUPFAM" id="SSF46894">
    <property type="entry name" value="C-terminal effector domain of the bipartite response regulators"/>
    <property type="match status" value="1"/>
</dbReference>
<evidence type="ECO:0000259" key="6">
    <source>
        <dbReference type="PROSITE" id="PS50110"/>
    </source>
</evidence>
<dbReference type="PANTHER" id="PTHR44688">
    <property type="entry name" value="DNA-BINDING TRANSCRIPTIONAL ACTIVATOR DEVR_DOSR"/>
    <property type="match status" value="1"/>
</dbReference>
<evidence type="ECO:0000256" key="1">
    <source>
        <dbReference type="ARBA" id="ARBA00023015"/>
    </source>
</evidence>
<dbReference type="AlphaFoldDB" id="A0A1I1N2F6"/>
<keyword evidence="2" id="KW-0238">DNA-binding</keyword>
<dbReference type="PROSITE" id="PS50043">
    <property type="entry name" value="HTH_LUXR_2"/>
    <property type="match status" value="1"/>
</dbReference>
<dbReference type="GO" id="GO:0000160">
    <property type="term" value="P:phosphorelay signal transduction system"/>
    <property type="evidence" value="ECO:0007669"/>
    <property type="project" value="InterPro"/>
</dbReference>
<name>A0A1I1N2F6_9ACTN</name>
<protein>
    <submittedName>
        <fullName evidence="7">Two-component system, NarL family, response regulator DesR</fullName>
    </submittedName>
</protein>
<dbReference type="STRING" id="910347.SAMN05421773_107105"/>
<keyword evidence="8" id="KW-1185">Reference proteome</keyword>
<dbReference type="SMART" id="SM00421">
    <property type="entry name" value="HTH_LUXR"/>
    <property type="match status" value="1"/>
</dbReference>
<feature type="domain" description="HTH luxR-type" evidence="5">
    <location>
        <begin position="125"/>
        <end position="190"/>
    </location>
</feature>
<dbReference type="PROSITE" id="PS50110">
    <property type="entry name" value="RESPONSE_REGULATORY"/>
    <property type="match status" value="1"/>
</dbReference>
<dbReference type="Proteomes" id="UP000199207">
    <property type="component" value="Unassembled WGS sequence"/>
</dbReference>
<dbReference type="SUPFAM" id="SSF52172">
    <property type="entry name" value="CheY-like"/>
    <property type="match status" value="1"/>
</dbReference>
<evidence type="ECO:0000313" key="8">
    <source>
        <dbReference type="Proteomes" id="UP000199207"/>
    </source>
</evidence>
<organism evidence="7 8">
    <name type="scientific">Streptomyces aidingensis</name>
    <dbReference type="NCBI Taxonomy" id="910347"/>
    <lineage>
        <taxon>Bacteria</taxon>
        <taxon>Bacillati</taxon>
        <taxon>Actinomycetota</taxon>
        <taxon>Actinomycetes</taxon>
        <taxon>Kitasatosporales</taxon>
        <taxon>Streptomycetaceae</taxon>
        <taxon>Streptomyces</taxon>
    </lineage>
</organism>
<evidence type="ECO:0000256" key="4">
    <source>
        <dbReference type="PROSITE-ProRule" id="PRU00169"/>
    </source>
</evidence>
<dbReference type="InterPro" id="IPR011006">
    <property type="entry name" value="CheY-like_superfamily"/>
</dbReference>
<keyword evidence="1" id="KW-0805">Transcription regulation</keyword>
<reference evidence="7 8" key="1">
    <citation type="submission" date="2016-10" db="EMBL/GenBank/DDBJ databases">
        <authorList>
            <person name="de Groot N.N."/>
        </authorList>
    </citation>
    <scope>NUCLEOTIDE SEQUENCE [LARGE SCALE GENOMIC DNA]</scope>
    <source>
        <strain evidence="7 8">CGMCC 4.5739</strain>
    </source>
</reference>
<feature type="domain" description="Response regulatory" evidence="6">
    <location>
        <begin position="3"/>
        <end position="110"/>
    </location>
</feature>
<evidence type="ECO:0000256" key="2">
    <source>
        <dbReference type="ARBA" id="ARBA00023125"/>
    </source>
</evidence>
<dbReference type="GO" id="GO:0003677">
    <property type="term" value="F:DNA binding"/>
    <property type="evidence" value="ECO:0007669"/>
    <property type="project" value="UniProtKB-KW"/>
</dbReference>
<dbReference type="Pfam" id="PF00196">
    <property type="entry name" value="GerE"/>
    <property type="match status" value="1"/>
</dbReference>
<sequence>MIRLLLVHDKPLLRSALASLMDRHPDIQVATASWEEADGAAPGSRPADVCMVDLDSRGRCRPAPTGAALLVLLEGGRPGLVRRASEARALGFVSKEAAPELLLDAVRQVAQHRPFVDDTLARDFLRAAQMPLTGRELSVLALAAEGAPVAEIAAVLSLARGTVRNYLAAVIHKTGARNRVDAIRIARAAGWV</sequence>
<evidence type="ECO:0000259" key="5">
    <source>
        <dbReference type="PROSITE" id="PS50043"/>
    </source>
</evidence>
<dbReference type="CDD" id="cd06170">
    <property type="entry name" value="LuxR_C_like"/>
    <property type="match status" value="1"/>
</dbReference>
<dbReference type="PANTHER" id="PTHR44688:SF16">
    <property type="entry name" value="DNA-BINDING TRANSCRIPTIONAL ACTIVATOR DEVR_DOSR"/>
    <property type="match status" value="1"/>
</dbReference>
<keyword evidence="4" id="KW-0597">Phosphoprotein</keyword>
<dbReference type="InterPro" id="IPR016032">
    <property type="entry name" value="Sig_transdc_resp-reg_C-effctor"/>
</dbReference>
<feature type="modified residue" description="4-aspartylphosphate" evidence="4">
    <location>
        <position position="53"/>
    </location>
</feature>
<accession>A0A1I1N2F6</accession>
<dbReference type="OrthoDB" id="9808843at2"/>
<keyword evidence="3" id="KW-0804">Transcription</keyword>
<gene>
    <name evidence="7" type="ORF">SAMN05421773_107105</name>
</gene>
<dbReference type="Gene3D" id="3.40.50.2300">
    <property type="match status" value="1"/>
</dbReference>
<evidence type="ECO:0000313" key="7">
    <source>
        <dbReference type="EMBL" id="SFC89678.1"/>
    </source>
</evidence>
<dbReference type="Gene3D" id="1.10.10.10">
    <property type="entry name" value="Winged helix-like DNA-binding domain superfamily/Winged helix DNA-binding domain"/>
    <property type="match status" value="1"/>
</dbReference>
<dbReference type="InterPro" id="IPR000792">
    <property type="entry name" value="Tscrpt_reg_LuxR_C"/>
</dbReference>
<dbReference type="EMBL" id="FOLM01000007">
    <property type="protein sequence ID" value="SFC89678.1"/>
    <property type="molecule type" value="Genomic_DNA"/>
</dbReference>
<dbReference type="PROSITE" id="PS00622">
    <property type="entry name" value="HTH_LUXR_1"/>
    <property type="match status" value="1"/>
</dbReference>
<dbReference type="InterPro" id="IPR036388">
    <property type="entry name" value="WH-like_DNA-bd_sf"/>
</dbReference>